<feature type="transmembrane region" description="Helical" evidence="1">
    <location>
        <begin position="56"/>
        <end position="78"/>
    </location>
</feature>
<keyword evidence="3" id="KW-1185">Reference proteome</keyword>
<keyword evidence="1" id="KW-0812">Transmembrane</keyword>
<name>A0A7S9LNJ8_9RHOB</name>
<evidence type="ECO:0000313" key="2">
    <source>
        <dbReference type="EMBL" id="QPH52379.1"/>
    </source>
</evidence>
<feature type="transmembrane region" description="Helical" evidence="1">
    <location>
        <begin position="84"/>
        <end position="103"/>
    </location>
</feature>
<proteinExistence type="predicted"/>
<accession>A0A7S9LNJ8</accession>
<gene>
    <name evidence="2" type="ORF">I0K15_11130</name>
</gene>
<dbReference type="AlphaFoldDB" id="A0A7S9LNJ8"/>
<feature type="transmembrane region" description="Helical" evidence="1">
    <location>
        <begin position="115"/>
        <end position="135"/>
    </location>
</feature>
<reference evidence="2 3" key="1">
    <citation type="submission" date="2020-11" db="EMBL/GenBank/DDBJ databases">
        <title>Description of Pontivivens ytuae sp. nov. isolated from deep sea sediment of Mariana Trench.</title>
        <authorList>
            <person name="Wang Z."/>
            <person name="Sun Q.-L."/>
            <person name="Xu X.-D."/>
            <person name="Tang Y.-Z."/>
            <person name="Zhang J."/>
        </authorList>
    </citation>
    <scope>NUCLEOTIDE SEQUENCE [LARGE SCALE GENOMIC DNA]</scope>
    <source>
        <strain evidence="2 3">MT2928</strain>
    </source>
</reference>
<evidence type="ECO:0000313" key="3">
    <source>
        <dbReference type="Proteomes" id="UP000594800"/>
    </source>
</evidence>
<dbReference type="KEGG" id="poz:I0K15_11130"/>
<evidence type="ECO:0000256" key="1">
    <source>
        <dbReference type="SAM" id="Phobius"/>
    </source>
</evidence>
<keyword evidence="1" id="KW-0472">Membrane</keyword>
<dbReference type="Proteomes" id="UP000594800">
    <property type="component" value="Chromosome"/>
</dbReference>
<feature type="transmembrane region" description="Helical" evidence="1">
    <location>
        <begin position="31"/>
        <end position="49"/>
    </location>
</feature>
<dbReference type="EMBL" id="CP064942">
    <property type="protein sequence ID" value="QPH52379.1"/>
    <property type="molecule type" value="Genomic_DNA"/>
</dbReference>
<keyword evidence="1" id="KW-1133">Transmembrane helix</keyword>
<feature type="transmembrane region" description="Helical" evidence="1">
    <location>
        <begin position="147"/>
        <end position="164"/>
    </location>
</feature>
<sequence>MIVLHIAFAIGLALATWLIRGRRRDAAPASVNGQFMEVVTWGLVVLLLAEPATKAAQVLVTDGGAFAAFVGLEFMFVLKLAMLLFSPVTLLVFLATGYGLWRLMDRVMTGQITAALRGAVPIAAASIAMEGAGAALSDSRIPLAPPWGIAIACLATGMLSLYWWRQQRQLENAAPAHTTERPREAP</sequence>
<protein>
    <submittedName>
        <fullName evidence="2">Uncharacterized protein</fullName>
    </submittedName>
</protein>
<organism evidence="2 3">
    <name type="scientific">Pontivivens ytuae</name>
    <dbReference type="NCBI Taxonomy" id="2789856"/>
    <lineage>
        <taxon>Bacteria</taxon>
        <taxon>Pseudomonadati</taxon>
        <taxon>Pseudomonadota</taxon>
        <taxon>Alphaproteobacteria</taxon>
        <taxon>Rhodobacterales</taxon>
        <taxon>Paracoccaceae</taxon>
        <taxon>Pontivivens</taxon>
    </lineage>
</organism>
<dbReference type="RefSeq" id="WP_196101593.1">
    <property type="nucleotide sequence ID" value="NZ_CP064942.1"/>
</dbReference>